<dbReference type="PANTHER" id="PTHR45786">
    <property type="entry name" value="DNA BINDING PROTEIN-LIKE"/>
    <property type="match status" value="1"/>
</dbReference>
<dbReference type="Pfam" id="PF14214">
    <property type="entry name" value="Helitron_like_N"/>
    <property type="match status" value="1"/>
</dbReference>
<dbReference type="PANTHER" id="PTHR45786:SF74">
    <property type="entry name" value="ATP-DEPENDENT DNA HELICASE"/>
    <property type="match status" value="1"/>
</dbReference>
<dbReference type="AlphaFoldDB" id="A0A6L2LN81"/>
<proteinExistence type="predicted"/>
<name>A0A6L2LN81_TANCI</name>
<comment type="caution">
    <text evidence="2">The sequence shown here is derived from an EMBL/GenBank/DDBJ whole genome shotgun (WGS) entry which is preliminary data.</text>
</comment>
<organism evidence="2">
    <name type="scientific">Tanacetum cinerariifolium</name>
    <name type="common">Dalmatian daisy</name>
    <name type="synonym">Chrysanthemum cinerariifolium</name>
    <dbReference type="NCBI Taxonomy" id="118510"/>
    <lineage>
        <taxon>Eukaryota</taxon>
        <taxon>Viridiplantae</taxon>
        <taxon>Streptophyta</taxon>
        <taxon>Embryophyta</taxon>
        <taxon>Tracheophyta</taxon>
        <taxon>Spermatophyta</taxon>
        <taxon>Magnoliopsida</taxon>
        <taxon>eudicotyledons</taxon>
        <taxon>Gunneridae</taxon>
        <taxon>Pentapetalae</taxon>
        <taxon>asterids</taxon>
        <taxon>campanulids</taxon>
        <taxon>Asterales</taxon>
        <taxon>Asteraceae</taxon>
        <taxon>Asteroideae</taxon>
        <taxon>Anthemideae</taxon>
        <taxon>Anthemidinae</taxon>
        <taxon>Tanacetum</taxon>
    </lineage>
</organism>
<accession>A0A6L2LN81</accession>
<evidence type="ECO:0000259" key="1">
    <source>
        <dbReference type="Pfam" id="PF14214"/>
    </source>
</evidence>
<sequence>MDTDSEEGVDGTIVGCVKRMLDVNSAIAKSFRMARDWCHADTTTNVELRLLFERTRSKQYNSLTIAEVASLITKNFSDGEPTRDIVVCKKYSPPKRISELHLSYMALQYPLLFPYGEAGYHEKIPYHTNKRKRKTTRDYVTMKEYYAYIIQYKKDHRMTLYRGGSLFQQYLVDAFTAIEEQRLSWTQNNQDTLLVDLYHNVVDAVTRGDTNAACLGKRIVLPIICTGAPRYMMRNYQDAMALCRAYGNPDMFITFTSITTCKFQQM</sequence>
<protein>
    <recommendedName>
        <fullName evidence="1">Helitron helicase-like domain-containing protein</fullName>
    </recommendedName>
</protein>
<gene>
    <name evidence="2" type="ORF">Tci_033563</name>
</gene>
<dbReference type="EMBL" id="BKCJ010004530">
    <property type="protein sequence ID" value="GEU61585.1"/>
    <property type="molecule type" value="Genomic_DNA"/>
</dbReference>
<evidence type="ECO:0000313" key="2">
    <source>
        <dbReference type="EMBL" id="GEU61585.1"/>
    </source>
</evidence>
<dbReference type="InterPro" id="IPR025476">
    <property type="entry name" value="Helitron_helicase-like"/>
</dbReference>
<feature type="domain" description="Helitron helicase-like" evidence="1">
    <location>
        <begin position="145"/>
        <end position="257"/>
    </location>
</feature>
<reference evidence="2" key="1">
    <citation type="journal article" date="2019" name="Sci. Rep.">
        <title>Draft genome of Tanacetum cinerariifolium, the natural source of mosquito coil.</title>
        <authorList>
            <person name="Yamashiro T."/>
            <person name="Shiraishi A."/>
            <person name="Satake H."/>
            <person name="Nakayama K."/>
        </authorList>
    </citation>
    <scope>NUCLEOTIDE SEQUENCE</scope>
</reference>